<gene>
    <name evidence="3" type="primary">aglJ</name>
    <name evidence="3" type="ORF">D5R95_01255</name>
</gene>
<dbReference type="EMBL" id="QZAB01000086">
    <property type="protein sequence ID" value="RQD91174.1"/>
    <property type="molecule type" value="Genomic_DNA"/>
</dbReference>
<dbReference type="Gene3D" id="3.90.550.10">
    <property type="entry name" value="Spore Coat Polysaccharide Biosynthesis Protein SpsA, Chain A"/>
    <property type="match status" value="1"/>
</dbReference>
<accession>A0A424Z3Z6</accession>
<dbReference type="CDD" id="cd04179">
    <property type="entry name" value="DPM_DPG-synthase_like"/>
    <property type="match status" value="1"/>
</dbReference>
<keyword evidence="1" id="KW-0472">Membrane</keyword>
<dbReference type="NCBIfam" id="TIGR04182">
    <property type="entry name" value="glyco_TIGR04182"/>
    <property type="match status" value="1"/>
</dbReference>
<keyword evidence="3" id="KW-0328">Glycosyltransferase</keyword>
<dbReference type="InterPro" id="IPR026456">
    <property type="entry name" value="GCTrfase_AglJ"/>
</dbReference>
<name>A0A424Z3Z6_9EURY</name>
<dbReference type="InterPro" id="IPR050256">
    <property type="entry name" value="Glycosyltransferase_2"/>
</dbReference>
<feature type="domain" description="Glycosyltransferase 2-like" evidence="2">
    <location>
        <begin position="10"/>
        <end position="162"/>
    </location>
</feature>
<dbReference type="PANTHER" id="PTHR48090:SF7">
    <property type="entry name" value="RFBJ PROTEIN"/>
    <property type="match status" value="1"/>
</dbReference>
<evidence type="ECO:0000259" key="2">
    <source>
        <dbReference type="Pfam" id="PF00535"/>
    </source>
</evidence>
<keyword evidence="1" id="KW-0812">Transmembrane</keyword>
<dbReference type="Pfam" id="PF00535">
    <property type="entry name" value="Glycos_transf_2"/>
    <property type="match status" value="1"/>
</dbReference>
<keyword evidence="3" id="KW-0808">Transferase</keyword>
<sequence>MNYKLNFDVCVLLPTLNEEATIGKLIQEFKEEGFNNIVVIDGNSTDRTREIALSEGSEVILQEGKGKGQALQQAFQIIDNEYIIMADGDGTYLPSDIHNILSPLVEDEADHVIGNRFADYEKGAFTKLNLIGNRLINWLFGLAYGEWLSDILSGYRGFTKEAIKSFDLNKTGFEIESEITIESVKKDFRIVEVPITYLSRDSSAATKLNPLRDGFKIGATIYKLAKVHNPMFYFGIIGSIFLFCGVIAGFFVITEWLRGVTRELMTILTAILILSGFQFLIFGFISDLIVSLHKDTVRSVRKMIKEK</sequence>
<feature type="transmembrane region" description="Helical" evidence="1">
    <location>
        <begin position="265"/>
        <end position="292"/>
    </location>
</feature>
<dbReference type="PANTHER" id="PTHR48090">
    <property type="entry name" value="UNDECAPRENYL-PHOSPHATE 4-DEOXY-4-FORMAMIDO-L-ARABINOSE TRANSFERASE-RELATED"/>
    <property type="match status" value="1"/>
</dbReference>
<evidence type="ECO:0000256" key="1">
    <source>
        <dbReference type="SAM" id="Phobius"/>
    </source>
</evidence>
<dbReference type="AlphaFoldDB" id="A0A424Z3Z6"/>
<feature type="transmembrane region" description="Helical" evidence="1">
    <location>
        <begin position="231"/>
        <end position="253"/>
    </location>
</feature>
<reference evidence="3 4" key="1">
    <citation type="submission" date="2018-08" db="EMBL/GenBank/DDBJ databases">
        <title>The metabolism and importance of syntrophic acetate oxidation coupled to methane or sulfide production in haloalkaline environments.</title>
        <authorList>
            <person name="Timmers P.H.A."/>
            <person name="Vavourakis C.D."/>
            <person name="Sorokin D.Y."/>
            <person name="Sinninghe Damste J.S."/>
            <person name="Muyzer G."/>
            <person name="Stams A.J.M."/>
            <person name="Plugge C.M."/>
        </authorList>
    </citation>
    <scope>NUCLEOTIDE SEQUENCE [LARGE SCALE GENOMIC DNA]</scope>
    <source>
        <strain evidence="3">MSAO_Arc3</strain>
    </source>
</reference>
<dbReference type="GO" id="GO:0016757">
    <property type="term" value="F:glycosyltransferase activity"/>
    <property type="evidence" value="ECO:0007669"/>
    <property type="project" value="UniProtKB-KW"/>
</dbReference>
<comment type="caution">
    <text evidence="3">The sequence shown here is derived from an EMBL/GenBank/DDBJ whole genome shotgun (WGS) entry which is preliminary data.</text>
</comment>
<keyword evidence="1" id="KW-1133">Transmembrane helix</keyword>
<dbReference type="SUPFAM" id="SSF53448">
    <property type="entry name" value="Nucleotide-diphospho-sugar transferases"/>
    <property type="match status" value="1"/>
</dbReference>
<dbReference type="Proteomes" id="UP000284763">
    <property type="component" value="Unassembled WGS sequence"/>
</dbReference>
<evidence type="ECO:0000313" key="4">
    <source>
        <dbReference type="Proteomes" id="UP000284763"/>
    </source>
</evidence>
<dbReference type="InterPro" id="IPR001173">
    <property type="entry name" value="Glyco_trans_2-like"/>
</dbReference>
<evidence type="ECO:0000313" key="3">
    <source>
        <dbReference type="EMBL" id="RQD91174.1"/>
    </source>
</evidence>
<protein>
    <submittedName>
        <fullName evidence="3">S-layer glycoprotein N-glycosyltransferase AglJ</fullName>
        <ecNumber evidence="3">2.4.1.-</ecNumber>
    </submittedName>
</protein>
<dbReference type="RefSeq" id="WP_259133607.1">
    <property type="nucleotide sequence ID" value="NZ_JANUCS010000003.1"/>
</dbReference>
<dbReference type="EC" id="2.4.1.-" evidence="3"/>
<proteinExistence type="predicted"/>
<organism evidence="3 4">
    <name type="scientific">Methanosalsum natronophilum</name>
    <dbReference type="NCBI Taxonomy" id="768733"/>
    <lineage>
        <taxon>Archaea</taxon>
        <taxon>Methanobacteriati</taxon>
        <taxon>Methanobacteriota</taxon>
        <taxon>Stenosarchaea group</taxon>
        <taxon>Methanomicrobia</taxon>
        <taxon>Methanosarcinales</taxon>
        <taxon>Methanosarcinaceae</taxon>
        <taxon>Methanosalsum</taxon>
    </lineage>
</organism>
<dbReference type="InterPro" id="IPR029044">
    <property type="entry name" value="Nucleotide-diphossugar_trans"/>
</dbReference>